<dbReference type="Proteomes" id="UP001054857">
    <property type="component" value="Unassembled WGS sequence"/>
</dbReference>
<protein>
    <submittedName>
        <fullName evidence="1">Uncharacterized protein</fullName>
    </submittedName>
</protein>
<keyword evidence="2" id="KW-1185">Reference proteome</keyword>
<comment type="caution">
    <text evidence="1">The sequence shown here is derived from an EMBL/GenBank/DDBJ whole genome shotgun (WGS) entry which is preliminary data.</text>
</comment>
<dbReference type="EMBL" id="BMAR01000017">
    <property type="protein sequence ID" value="GFR47240.1"/>
    <property type="molecule type" value="Genomic_DNA"/>
</dbReference>
<gene>
    <name evidence="1" type="ORF">Agub_g8924</name>
</gene>
<evidence type="ECO:0000313" key="1">
    <source>
        <dbReference type="EMBL" id="GFR47240.1"/>
    </source>
</evidence>
<evidence type="ECO:0000313" key="2">
    <source>
        <dbReference type="Proteomes" id="UP001054857"/>
    </source>
</evidence>
<proteinExistence type="predicted"/>
<feature type="non-terminal residue" evidence="1">
    <location>
        <position position="121"/>
    </location>
</feature>
<reference evidence="1 2" key="1">
    <citation type="journal article" date="2021" name="Sci. Rep.">
        <title>Genome sequencing of the multicellular alga Astrephomene provides insights into convergent evolution of germ-soma differentiation.</title>
        <authorList>
            <person name="Yamashita S."/>
            <person name="Yamamoto K."/>
            <person name="Matsuzaki R."/>
            <person name="Suzuki S."/>
            <person name="Yamaguchi H."/>
            <person name="Hirooka S."/>
            <person name="Minakuchi Y."/>
            <person name="Miyagishima S."/>
            <person name="Kawachi M."/>
            <person name="Toyoda A."/>
            <person name="Nozaki H."/>
        </authorList>
    </citation>
    <scope>NUCLEOTIDE SEQUENCE [LARGE SCALE GENOMIC DNA]</scope>
    <source>
        <strain evidence="1 2">NIES-4017</strain>
    </source>
</reference>
<name>A0AAD3HNX4_9CHLO</name>
<dbReference type="AlphaFoldDB" id="A0AAD3HNX4"/>
<feature type="non-terminal residue" evidence="1">
    <location>
        <position position="1"/>
    </location>
</feature>
<organism evidence="1 2">
    <name type="scientific">Astrephomene gubernaculifera</name>
    <dbReference type="NCBI Taxonomy" id="47775"/>
    <lineage>
        <taxon>Eukaryota</taxon>
        <taxon>Viridiplantae</taxon>
        <taxon>Chlorophyta</taxon>
        <taxon>core chlorophytes</taxon>
        <taxon>Chlorophyceae</taxon>
        <taxon>CS clade</taxon>
        <taxon>Chlamydomonadales</taxon>
        <taxon>Astrephomenaceae</taxon>
        <taxon>Astrephomene</taxon>
    </lineage>
</organism>
<sequence length="121" mass="13371">GGSFTGFMSPSKWELLRRSDAESLTRECFSEARAAYRRKGGVAPLQVEQHLKLARLLAGLRGLSARREVCELVGWVSEQLPGLPGVEDRLVATVECAQVLGLVGCRRKRTLLLWHALEAAR</sequence>
<accession>A0AAD3HNX4</accession>